<evidence type="ECO:0000256" key="7">
    <source>
        <dbReference type="ARBA" id="ARBA00023237"/>
    </source>
</evidence>
<comment type="similarity">
    <text evidence="2">Belongs to the outer membrane factor (OMF) (TC 1.B.17) family.</text>
</comment>
<dbReference type="SUPFAM" id="SSF56954">
    <property type="entry name" value="Outer membrane efflux proteins (OEP)"/>
    <property type="match status" value="1"/>
</dbReference>
<dbReference type="Proteomes" id="UP000295313">
    <property type="component" value="Unassembled WGS sequence"/>
</dbReference>
<dbReference type="GO" id="GO:0015562">
    <property type="term" value="F:efflux transmembrane transporter activity"/>
    <property type="evidence" value="ECO:0007669"/>
    <property type="project" value="InterPro"/>
</dbReference>
<proteinExistence type="inferred from homology"/>
<evidence type="ECO:0000256" key="3">
    <source>
        <dbReference type="ARBA" id="ARBA00022448"/>
    </source>
</evidence>
<evidence type="ECO:0000313" key="10">
    <source>
        <dbReference type="Proteomes" id="UP000295313"/>
    </source>
</evidence>
<dbReference type="Gene3D" id="1.20.1600.10">
    <property type="entry name" value="Outer membrane efflux proteins (OEP)"/>
    <property type="match status" value="1"/>
</dbReference>
<evidence type="ECO:0000313" key="9">
    <source>
        <dbReference type="EMBL" id="TDX82815.1"/>
    </source>
</evidence>
<keyword evidence="6" id="KW-0472">Membrane</keyword>
<dbReference type="EMBL" id="SOEO01000003">
    <property type="protein sequence ID" value="TDX82815.1"/>
    <property type="molecule type" value="Genomic_DNA"/>
</dbReference>
<gene>
    <name evidence="9" type="ORF">B0I22_2847</name>
</gene>
<protein>
    <submittedName>
        <fullName evidence="9">Outer membrane protein</fullName>
    </submittedName>
</protein>
<evidence type="ECO:0000256" key="6">
    <source>
        <dbReference type="ARBA" id="ARBA00023136"/>
    </source>
</evidence>
<evidence type="ECO:0000256" key="2">
    <source>
        <dbReference type="ARBA" id="ARBA00007613"/>
    </source>
</evidence>
<dbReference type="InterPro" id="IPR003423">
    <property type="entry name" value="OMP_efflux"/>
</dbReference>
<reference evidence="9 10" key="1">
    <citation type="submission" date="2019-03" db="EMBL/GenBank/DDBJ databases">
        <title>Genomic Encyclopedia of Type Strains, Phase III (KMG-III): the genomes of soil and plant-associated and newly described type strains.</title>
        <authorList>
            <person name="Whitman W."/>
        </authorList>
    </citation>
    <scope>NUCLEOTIDE SEQUENCE [LARGE SCALE GENOMIC DNA]</scope>
    <source>
        <strain evidence="9 10">CGMCC 1.12802</strain>
    </source>
</reference>
<keyword evidence="8" id="KW-0175">Coiled coil</keyword>
<evidence type="ECO:0000256" key="4">
    <source>
        <dbReference type="ARBA" id="ARBA00022452"/>
    </source>
</evidence>
<evidence type="ECO:0000256" key="1">
    <source>
        <dbReference type="ARBA" id="ARBA00004442"/>
    </source>
</evidence>
<dbReference type="AlphaFoldDB" id="A0A4R8IDH2"/>
<sequence>MMEAGGFFISYLKHPASIIHLPTKISTMKKLFFIFIINFFPAQESWTLKQCLDYASANHPLVKQSAINIQKNDRLISASKGMLLPSVDAGVNHNYNFGNGINPQNNQREAINTQTDNLYAQANWELLNWRNYLNISLSKINKETSTFRMKQTQNEIKLNVIQMFFTYQNSKSWLEVLQTQLAGIEDQIKRTEKEVEIGNRPKSDIYDIKANLGTMQEQWVSAKNQRDLSKINLLNALAITNDTLDFTMTEENLAISNFNDANFIQNLLEKNPAYQTTLAEIKAQQKSVDVAKSGYLPTLNGSYTWSSFYNRVLGEPAINFSEQIKMNKNQQLGFGLNIPIFNKLQVKNNVEIAKLNVINSNYDKDIVINNLTQSINSIKTQFLNAQEKYNLLEANFENQKLSFQKSEEKYKEGLMDAYTFFVVRNGWLQANYNLINSKNDVIQQTELLKVFEAGF</sequence>
<dbReference type="GO" id="GO:0015288">
    <property type="term" value="F:porin activity"/>
    <property type="evidence" value="ECO:0007669"/>
    <property type="project" value="TreeGrafter"/>
</dbReference>
<comment type="caution">
    <text evidence="9">The sequence shown here is derived from an EMBL/GenBank/DDBJ whole genome shotgun (WGS) entry which is preliminary data.</text>
</comment>
<name>A0A4R8IDH2_9FLAO</name>
<dbReference type="PANTHER" id="PTHR30026:SF20">
    <property type="entry name" value="OUTER MEMBRANE PROTEIN TOLC"/>
    <property type="match status" value="1"/>
</dbReference>
<accession>A0A4R8IDH2</accession>
<dbReference type="GO" id="GO:0009279">
    <property type="term" value="C:cell outer membrane"/>
    <property type="evidence" value="ECO:0007669"/>
    <property type="project" value="UniProtKB-SubCell"/>
</dbReference>
<comment type="subcellular location">
    <subcellularLocation>
        <location evidence="1">Cell outer membrane</location>
    </subcellularLocation>
</comment>
<keyword evidence="7" id="KW-0998">Cell outer membrane</keyword>
<keyword evidence="4" id="KW-1134">Transmembrane beta strand</keyword>
<feature type="coiled-coil region" evidence="8">
    <location>
        <begin position="368"/>
        <end position="395"/>
    </location>
</feature>
<organism evidence="9 10">
    <name type="scientific">Epilithonimonas xixisoli</name>
    <dbReference type="NCBI Taxonomy" id="1476462"/>
    <lineage>
        <taxon>Bacteria</taxon>
        <taxon>Pseudomonadati</taxon>
        <taxon>Bacteroidota</taxon>
        <taxon>Flavobacteriia</taxon>
        <taxon>Flavobacteriales</taxon>
        <taxon>Weeksellaceae</taxon>
        <taxon>Chryseobacterium group</taxon>
        <taxon>Epilithonimonas</taxon>
    </lineage>
</organism>
<dbReference type="Pfam" id="PF02321">
    <property type="entry name" value="OEP"/>
    <property type="match status" value="2"/>
</dbReference>
<evidence type="ECO:0000256" key="8">
    <source>
        <dbReference type="SAM" id="Coils"/>
    </source>
</evidence>
<keyword evidence="10" id="KW-1185">Reference proteome</keyword>
<keyword evidence="3" id="KW-0813">Transport</keyword>
<evidence type="ECO:0000256" key="5">
    <source>
        <dbReference type="ARBA" id="ARBA00022692"/>
    </source>
</evidence>
<dbReference type="GO" id="GO:1990281">
    <property type="term" value="C:efflux pump complex"/>
    <property type="evidence" value="ECO:0007669"/>
    <property type="project" value="TreeGrafter"/>
</dbReference>
<dbReference type="InterPro" id="IPR051906">
    <property type="entry name" value="TolC-like"/>
</dbReference>
<keyword evidence="5" id="KW-0812">Transmembrane</keyword>
<dbReference type="PANTHER" id="PTHR30026">
    <property type="entry name" value="OUTER MEMBRANE PROTEIN TOLC"/>
    <property type="match status" value="1"/>
</dbReference>